<evidence type="ECO:0000313" key="2">
    <source>
        <dbReference type="EMBL" id="NKE71253.1"/>
    </source>
</evidence>
<dbReference type="RefSeq" id="WP_168059719.1">
    <property type="nucleotide sequence ID" value="NZ_VTOW01000002.1"/>
</dbReference>
<gene>
    <name evidence="2" type="ORF">MNODULE_10940</name>
</gene>
<dbReference type="AlphaFoldDB" id="A0A7X6DQJ9"/>
<evidence type="ECO:0000313" key="3">
    <source>
        <dbReference type="Proteomes" id="UP000534783"/>
    </source>
</evidence>
<name>A0A7X6DQJ9_9BACT</name>
<evidence type="ECO:0000256" key="1">
    <source>
        <dbReference type="SAM" id="MobiDB-lite"/>
    </source>
</evidence>
<feature type="region of interest" description="Disordered" evidence="1">
    <location>
        <begin position="108"/>
        <end position="135"/>
    </location>
</feature>
<protein>
    <submittedName>
        <fullName evidence="2">Uncharacterized protein</fullName>
    </submittedName>
</protein>
<proteinExistence type="predicted"/>
<keyword evidence="3" id="KW-1185">Reference proteome</keyword>
<dbReference type="EMBL" id="VTOW01000002">
    <property type="protein sequence ID" value="NKE71253.1"/>
    <property type="molecule type" value="Genomic_DNA"/>
</dbReference>
<organism evidence="2 3">
    <name type="scientific">Candidatus Manganitrophus noduliformans</name>
    <dbReference type="NCBI Taxonomy" id="2606439"/>
    <lineage>
        <taxon>Bacteria</taxon>
        <taxon>Pseudomonadati</taxon>
        <taxon>Nitrospirota</taxon>
        <taxon>Nitrospiria</taxon>
        <taxon>Candidatus Troglogloeales</taxon>
        <taxon>Candidatus Manganitrophaceae</taxon>
        <taxon>Candidatus Manganitrophus</taxon>
    </lineage>
</organism>
<dbReference type="Proteomes" id="UP000534783">
    <property type="component" value="Unassembled WGS sequence"/>
</dbReference>
<reference evidence="2 3" key="1">
    <citation type="journal article" date="2020" name="Nature">
        <title>Bacterial chemolithoautotrophy via manganese oxidation.</title>
        <authorList>
            <person name="Yu H."/>
            <person name="Leadbetter J.R."/>
        </authorList>
    </citation>
    <scope>NUCLEOTIDE SEQUENCE [LARGE SCALE GENOMIC DNA]</scope>
    <source>
        <strain evidence="2 3">Mn-1</strain>
    </source>
</reference>
<comment type="caution">
    <text evidence="2">The sequence shown here is derived from an EMBL/GenBank/DDBJ whole genome shotgun (WGS) entry which is preliminary data.</text>
</comment>
<accession>A0A7X6DQJ9</accession>
<sequence length="135" mass="14340">MPTKELALPSGMIVKVKGSRFQALTLMNIPIDSLQKILESGTESTPEGIIQAVPVIRQLLELVKSTVAAPKIVDGPAENENEISLSDIPDSDMEALILYVVQGRKAEHTAGESGPTPVRSIEGGKEQVSPESALP</sequence>